<accession>A0A8B4QDD9</accession>
<organism evidence="3 5">
    <name type="scientific">Kurthia zopfii</name>
    <dbReference type="NCBI Taxonomy" id="1650"/>
    <lineage>
        <taxon>Bacteria</taxon>
        <taxon>Bacillati</taxon>
        <taxon>Bacillota</taxon>
        <taxon>Bacilli</taxon>
        <taxon>Bacillales</taxon>
        <taxon>Caryophanaceae</taxon>
        <taxon>Kurthia</taxon>
    </lineage>
</organism>
<reference evidence="4 6" key="2">
    <citation type="submission" date="2019-03" db="EMBL/GenBank/DDBJ databases">
        <title>Genomic Encyclopedia of Type Strains, Phase IV (KMG-IV): sequencing the most valuable type-strain genomes for metagenomic binning, comparative biology and taxonomic classification.</title>
        <authorList>
            <person name="Goeker M."/>
        </authorList>
    </citation>
    <scope>NUCLEOTIDE SEQUENCE [LARGE SCALE GENOMIC DNA]</scope>
    <source>
        <strain evidence="4 6">DSM 20580</strain>
    </source>
</reference>
<dbReference type="SUPFAM" id="SSF53474">
    <property type="entry name" value="alpha/beta-Hydrolases"/>
    <property type="match status" value="1"/>
</dbReference>
<name>A0A8B4QDD9_9BACL</name>
<dbReference type="Pfam" id="PF12695">
    <property type="entry name" value="Abhydrolase_5"/>
    <property type="match status" value="1"/>
</dbReference>
<comment type="caution">
    <text evidence="3">The sequence shown here is derived from an EMBL/GenBank/DDBJ whole genome shotgun (WGS) entry which is preliminary data.</text>
</comment>
<dbReference type="RefSeq" id="WP_166636088.1">
    <property type="nucleotide sequence ID" value="NZ_BJUE01000011.1"/>
</dbReference>
<dbReference type="GO" id="GO:0016787">
    <property type="term" value="F:hydrolase activity"/>
    <property type="evidence" value="ECO:0007669"/>
    <property type="project" value="UniProtKB-KW"/>
</dbReference>
<evidence type="ECO:0000313" key="6">
    <source>
        <dbReference type="Proteomes" id="UP000294641"/>
    </source>
</evidence>
<feature type="transmembrane region" description="Helical" evidence="1">
    <location>
        <begin position="7"/>
        <end position="26"/>
    </location>
</feature>
<feature type="domain" description="Alpha/beta hydrolase fold-5" evidence="2">
    <location>
        <begin position="64"/>
        <end position="229"/>
    </location>
</feature>
<evidence type="ECO:0000313" key="3">
    <source>
        <dbReference type="EMBL" id="STX10823.1"/>
    </source>
</evidence>
<evidence type="ECO:0000313" key="4">
    <source>
        <dbReference type="EMBL" id="TDR39514.1"/>
    </source>
</evidence>
<keyword evidence="1" id="KW-1133">Transmembrane helix</keyword>
<dbReference type="EMBL" id="UGNP01000001">
    <property type="protein sequence ID" value="STX10823.1"/>
    <property type="molecule type" value="Genomic_DNA"/>
</dbReference>
<keyword evidence="6" id="KW-1185">Reference proteome</keyword>
<dbReference type="Proteomes" id="UP000294641">
    <property type="component" value="Unassembled WGS sequence"/>
</dbReference>
<protein>
    <submittedName>
        <fullName evidence="4">Alpha/beta hydrolase family protein</fullName>
    </submittedName>
    <submittedName>
        <fullName evidence="3">Pimelyl-[acyl-carrier protein] methyl ester esterase</fullName>
    </submittedName>
</protein>
<evidence type="ECO:0000256" key="1">
    <source>
        <dbReference type="SAM" id="Phobius"/>
    </source>
</evidence>
<dbReference type="Gene3D" id="3.40.50.1820">
    <property type="entry name" value="alpha/beta hydrolase"/>
    <property type="match status" value="1"/>
</dbReference>
<sequence>MKKSTKITIFVLLGITITAALGFYIWSQQTYKATDELHQLVTKNDYTEQDGWYEFEQKENAKLGIILYPGAKVEPIAYGYLAKQLSLEGYYVAIPKMTLNMAIFDTNIAQEMMDKNPKITQWVIGGHSLGGVTAAEFAANHPEKIVGLLLLASYPSDNVDFSNGTLQTLSIYADRDRVTPPKDVLADQELLSTTAILHELQGGNHSGFGMYGEQADDGKATITNLEQQNRIVNQIAKWLKKFD</sequence>
<dbReference type="EMBL" id="SNZG01000011">
    <property type="protein sequence ID" value="TDR39514.1"/>
    <property type="molecule type" value="Genomic_DNA"/>
</dbReference>
<keyword evidence="1" id="KW-0812">Transmembrane</keyword>
<reference evidence="3 5" key="1">
    <citation type="submission" date="2018-06" db="EMBL/GenBank/DDBJ databases">
        <authorList>
            <consortium name="Pathogen Informatics"/>
            <person name="Doyle S."/>
        </authorList>
    </citation>
    <scope>NUCLEOTIDE SEQUENCE [LARGE SCALE GENOMIC DNA]</scope>
    <source>
        <strain evidence="3 5">NCTC10597</strain>
    </source>
</reference>
<keyword evidence="4" id="KW-0378">Hydrolase</keyword>
<evidence type="ECO:0000313" key="5">
    <source>
        <dbReference type="Proteomes" id="UP000254330"/>
    </source>
</evidence>
<dbReference type="InterPro" id="IPR029059">
    <property type="entry name" value="AB_hydrolase_5"/>
</dbReference>
<evidence type="ECO:0000259" key="2">
    <source>
        <dbReference type="Pfam" id="PF12695"/>
    </source>
</evidence>
<gene>
    <name evidence="4" type="ORF">DFR61_11140</name>
    <name evidence="3" type="ORF">NCTC10597_02603</name>
</gene>
<proteinExistence type="predicted"/>
<keyword evidence="1" id="KW-0472">Membrane</keyword>
<dbReference type="Proteomes" id="UP000254330">
    <property type="component" value="Unassembled WGS sequence"/>
</dbReference>
<dbReference type="AlphaFoldDB" id="A0A8B4QDD9"/>
<dbReference type="InterPro" id="IPR029058">
    <property type="entry name" value="AB_hydrolase_fold"/>
</dbReference>